<sequence>MSFVSEGGAAAAPQVESPLIEGLTLSVVSHDHDDCLHTLLGQLAQQHGGVLKHLIVTHNLPGSGRPLPTPVGGWPFQLSEVHNREVQGFGHNHNQAFALCRTSHFGVINPDLENLPADLWPRLLALSNQPGVGCAYPRLLNLDGTVQDSEREIPTPWALFKRYTHRPPVPRRDWVNAACWVLQSRIWRQMGGFDEGYFLYCEDVDFCLRLQTAGWQLARADTHMTHHAQRTSHRQWRYVSLHLRSLLRLWTTPAMYRYQRHLRQQAAR</sequence>
<dbReference type="GO" id="GO:0016740">
    <property type="term" value="F:transferase activity"/>
    <property type="evidence" value="ECO:0007669"/>
    <property type="project" value="UniProtKB-KW"/>
</dbReference>
<name>A0ABT5MA61_9BURK</name>
<dbReference type="PANTHER" id="PTHR43179:SF7">
    <property type="entry name" value="RHAMNOSYLTRANSFERASE WBBL"/>
    <property type="match status" value="1"/>
</dbReference>
<comment type="caution">
    <text evidence="1">The sequence shown here is derived from an EMBL/GenBank/DDBJ whole genome shotgun (WGS) entry which is preliminary data.</text>
</comment>
<dbReference type="PANTHER" id="PTHR43179">
    <property type="entry name" value="RHAMNOSYLTRANSFERASE WBBL"/>
    <property type="match status" value="1"/>
</dbReference>
<proteinExistence type="predicted"/>
<organism evidence="1 2">
    <name type="scientific">Curvibacter microcysteis</name>
    <dbReference type="NCBI Taxonomy" id="3026419"/>
    <lineage>
        <taxon>Bacteria</taxon>
        <taxon>Pseudomonadati</taxon>
        <taxon>Pseudomonadota</taxon>
        <taxon>Betaproteobacteria</taxon>
        <taxon>Burkholderiales</taxon>
        <taxon>Comamonadaceae</taxon>
        <taxon>Curvibacter</taxon>
    </lineage>
</organism>
<reference evidence="1 2" key="1">
    <citation type="submission" date="2023-02" db="EMBL/GenBank/DDBJ databases">
        <title>Bacterial whole genome sequence for Curvibacter sp. HBC28.</title>
        <authorList>
            <person name="Le V."/>
            <person name="Ko S.-R."/>
            <person name="Ahn C.-Y."/>
            <person name="Oh H.-M."/>
        </authorList>
    </citation>
    <scope>NUCLEOTIDE SEQUENCE [LARGE SCALE GENOMIC DNA]</scope>
    <source>
        <strain evidence="1 2">HBC28</strain>
    </source>
</reference>
<protein>
    <submittedName>
        <fullName evidence="1">Glycosyl transferase</fullName>
    </submittedName>
</protein>
<gene>
    <name evidence="1" type="ORF">PSQ39_02395</name>
</gene>
<accession>A0ABT5MA61</accession>
<dbReference type="Proteomes" id="UP001528672">
    <property type="component" value="Unassembled WGS sequence"/>
</dbReference>
<dbReference type="InterPro" id="IPR029044">
    <property type="entry name" value="Nucleotide-diphossugar_trans"/>
</dbReference>
<dbReference type="Gene3D" id="3.90.550.10">
    <property type="entry name" value="Spore Coat Polysaccharide Biosynthesis Protein SpsA, Chain A"/>
    <property type="match status" value="1"/>
</dbReference>
<keyword evidence="2" id="KW-1185">Reference proteome</keyword>
<keyword evidence="1" id="KW-0808">Transferase</keyword>
<evidence type="ECO:0000313" key="2">
    <source>
        <dbReference type="Proteomes" id="UP001528672"/>
    </source>
</evidence>
<dbReference type="EMBL" id="JAQSIO010000001">
    <property type="protein sequence ID" value="MDD0813473.1"/>
    <property type="molecule type" value="Genomic_DNA"/>
</dbReference>
<dbReference type="RefSeq" id="WP_273924992.1">
    <property type="nucleotide sequence ID" value="NZ_JAQSIN010000005.1"/>
</dbReference>
<dbReference type="SUPFAM" id="SSF53448">
    <property type="entry name" value="Nucleotide-diphospho-sugar transferases"/>
    <property type="match status" value="1"/>
</dbReference>
<evidence type="ECO:0000313" key="1">
    <source>
        <dbReference type="EMBL" id="MDD0813473.1"/>
    </source>
</evidence>